<evidence type="ECO:0000313" key="1">
    <source>
        <dbReference type="EMBL" id="URN93137.1"/>
    </source>
</evidence>
<name>A0A9J6ZBB5_9BACL</name>
<dbReference type="Pfam" id="PF18952">
    <property type="entry name" value="DUF5696"/>
    <property type="match status" value="1"/>
</dbReference>
<dbReference type="EMBL" id="CP097899">
    <property type="protein sequence ID" value="URN93137.1"/>
    <property type="molecule type" value="Genomic_DNA"/>
</dbReference>
<organism evidence="1 2">
    <name type="scientific">Candidatus Pristimantibacillus lignocellulolyticus</name>
    <dbReference type="NCBI Taxonomy" id="2994561"/>
    <lineage>
        <taxon>Bacteria</taxon>
        <taxon>Bacillati</taxon>
        <taxon>Bacillota</taxon>
        <taxon>Bacilli</taxon>
        <taxon>Bacillales</taxon>
        <taxon>Paenibacillaceae</taxon>
        <taxon>Candidatus Pristimantibacillus</taxon>
    </lineage>
</organism>
<proteinExistence type="predicted"/>
<dbReference type="AlphaFoldDB" id="A0A9J6ZBB5"/>
<dbReference type="KEGG" id="plig:NAG76_14965"/>
<gene>
    <name evidence="1" type="ORF">NAG76_14965</name>
</gene>
<accession>A0A9J6ZBB5</accession>
<sequence length="849" mass="95289">MIQTRNILMIVLVISAIIIAGCSNSTDELPLDSAALTEEFIQGESLKASFTDSRLEGMKGIAENNNLQLLVMEQTGEIAVIDKNSNEIWYSNPPESDSDTIAMGVNKQLLSSQMKLDYYNMSGQINSINSKTDSADYKQIKYEPISNGVRVSYRFGKYEKTLDNLPMLMSKSRFEQLASKLDEKGRAALQTAYTEDEEKSVYVRSNDKILQGIRLKRALQALEDAGYTEEDLLKDIEEHQLDQSISEPRVFQAAIEYTLDANSLVAKVPSSSIEYPEDYPISQLSIMNYFGAGGVEEKGSLFVPDGSGALIHFNNGKTQYSAYQQQVYGTDMTLESYVSAVNEESVRLPVFGIIREGSAFLGIIEDGAAAASIQADISGKLNSYNYVYPIFTVLNNGEVTLNADGKQRSLPRFQENKMKSDFSIRYTFLGGEEASYEGMAHYYQKYLLETNGLPQLATVNKSEDLPFYLQVIGSINKEKQFAGIPYESLEPLTTFEQTKGIITQMKQRDINHIKLQYSGWFNDGMNHSIPNKVSIDKVVGGKKDFIDFAAFAQEQEISLYPDVALLTAYTDDRFSTSKDAARSIRGVPSKTYTYDMGLDGRDRSTTPSYVISPRLVNKYVDGMLNDLQKLPIQSISLRDLADQLNSDYRKNKQIDRTESEVISINALNQIGEANLSMMANGGNSYALPFVSDITNAPMSSSKFKITDEEIPFYQMVVRGSINYTGAPYNLSTFTSVEQYILKCLEYGSGVYFEWIYEPNHTVKDTDYNNLYAVNYELWMDQASEIYSNVNEVLQNVQNERIIAHEKLSEGVYKTVYESMYVIVNYNDSQVTIDGRTIDAESYITGGEQS</sequence>
<evidence type="ECO:0000313" key="2">
    <source>
        <dbReference type="Proteomes" id="UP001056756"/>
    </source>
</evidence>
<dbReference type="PROSITE" id="PS51257">
    <property type="entry name" value="PROKAR_LIPOPROTEIN"/>
    <property type="match status" value="1"/>
</dbReference>
<protein>
    <submittedName>
        <fullName evidence="1">DUF5696 domain-containing protein</fullName>
    </submittedName>
</protein>
<dbReference type="InterPro" id="IPR043751">
    <property type="entry name" value="DUF5696"/>
</dbReference>
<reference evidence="1" key="1">
    <citation type="submission" date="2022-05" db="EMBL/GenBank/DDBJ databases">
        <title>Novel bacterial taxa in a minimal lignocellulolytic consortium and its capacity to transform plastics disclosed by genome-resolved metagenomics.</title>
        <authorList>
            <person name="Rodriguez C.A.D."/>
            <person name="Diaz-Garcia L."/>
            <person name="Herrera K."/>
            <person name="Tarazona N.A."/>
            <person name="Sproer C."/>
            <person name="Overmann J."/>
            <person name="Jimenez D.J."/>
        </authorList>
    </citation>
    <scope>NUCLEOTIDE SEQUENCE</scope>
    <source>
        <strain evidence="1">MAG5</strain>
    </source>
</reference>
<dbReference type="Proteomes" id="UP001056756">
    <property type="component" value="Chromosome"/>
</dbReference>